<accession>A0A5A5TY75</accession>
<name>A0A5A5TY75_LEUCI</name>
<gene>
    <name evidence="1" type="ORF">LCIT_02710</name>
</gene>
<dbReference type="RefSeq" id="WP_149333603.1">
    <property type="nucleotide sequence ID" value="NZ_BJJW01000002.1"/>
</dbReference>
<sequence>MEQIVIEEIKKLFKKKRNTLYNVRIVYIVYTDTINVFFEEQKIGEPTYSYPIGQFTGEMKDKMPEFAKRITIETKVSAKLFNL</sequence>
<evidence type="ECO:0000313" key="1">
    <source>
        <dbReference type="EMBL" id="GDZ83029.1"/>
    </source>
</evidence>
<dbReference type="Proteomes" id="UP000323274">
    <property type="component" value="Unassembled WGS sequence"/>
</dbReference>
<organism evidence="1 2">
    <name type="scientific">Leuconostoc citreum</name>
    <dbReference type="NCBI Taxonomy" id="33964"/>
    <lineage>
        <taxon>Bacteria</taxon>
        <taxon>Bacillati</taxon>
        <taxon>Bacillota</taxon>
        <taxon>Bacilli</taxon>
        <taxon>Lactobacillales</taxon>
        <taxon>Lactobacillaceae</taxon>
        <taxon>Leuconostoc</taxon>
    </lineage>
</organism>
<proteinExistence type="predicted"/>
<dbReference type="AlphaFoldDB" id="A0A5A5TY75"/>
<comment type="caution">
    <text evidence="1">The sequence shown here is derived from an EMBL/GenBank/DDBJ whole genome shotgun (WGS) entry which is preliminary data.</text>
</comment>
<evidence type="ECO:0000313" key="2">
    <source>
        <dbReference type="Proteomes" id="UP000323274"/>
    </source>
</evidence>
<dbReference type="EMBL" id="BJJW01000002">
    <property type="protein sequence ID" value="GDZ83029.1"/>
    <property type="molecule type" value="Genomic_DNA"/>
</dbReference>
<protein>
    <submittedName>
        <fullName evidence="1">Uncharacterized protein</fullName>
    </submittedName>
</protein>
<reference evidence="1 2" key="1">
    <citation type="submission" date="2019-04" db="EMBL/GenBank/DDBJ databases">
        <title>A pseudo-fructophilic Leuconostoc citreum strain F192-5 isolated from peel of satsuma mandarin: the first report for isolation and characterization of strain-dependent fructophilic-like characteristics.</title>
        <authorList>
            <person name="Maeno S."/>
            <person name="Tanizawa Y."/>
            <person name="Kajikawa A."/>
            <person name="Kanesaki Y."/>
            <person name="Kubota E."/>
            <person name="Arita M."/>
            <person name="Leon D."/>
            <person name="Endo A."/>
        </authorList>
    </citation>
    <scope>NUCLEOTIDE SEQUENCE [LARGE SCALE GENOMIC DNA]</scope>
    <source>
        <strain evidence="1 2">F192-5</strain>
    </source>
</reference>